<dbReference type="EMBL" id="JEMX01000077">
    <property type="protein sequence ID" value="EXI78228.1"/>
    <property type="molecule type" value="Genomic_DNA"/>
</dbReference>
<proteinExistence type="predicted"/>
<dbReference type="Proteomes" id="UP000021816">
    <property type="component" value="Unassembled WGS sequence"/>
</dbReference>
<sequence>MKNLISSKLSCAVMVGLLMPLSVVTASDYESPYAAFNDATYPELVPASEGARGPIRSDMTDASARSNAGFNDASYPELAPAPEGAKGPIRSDMTDASERPYAAFNDATYPELVLAPEGASGPIRSDMTDDR</sequence>
<protein>
    <submittedName>
        <fullName evidence="3">Uncharacterized protein</fullName>
    </submittedName>
</protein>
<accession>A0A011N6J1</accession>
<evidence type="ECO:0000313" key="3">
    <source>
        <dbReference type="EMBL" id="EXI78228.1"/>
    </source>
</evidence>
<feature type="region of interest" description="Disordered" evidence="1">
    <location>
        <begin position="46"/>
        <end position="96"/>
    </location>
</feature>
<gene>
    <name evidence="3" type="ORF">AW10_03198</name>
</gene>
<keyword evidence="2" id="KW-0732">Signal</keyword>
<feature type="signal peptide" evidence="2">
    <location>
        <begin position="1"/>
        <end position="26"/>
    </location>
</feature>
<comment type="caution">
    <text evidence="3">The sequence shown here is derived from an EMBL/GenBank/DDBJ whole genome shotgun (WGS) entry which is preliminary data.</text>
</comment>
<dbReference type="AlphaFoldDB" id="A0A011N6J1"/>
<evidence type="ECO:0000313" key="4">
    <source>
        <dbReference type="Proteomes" id="UP000021816"/>
    </source>
</evidence>
<evidence type="ECO:0000256" key="1">
    <source>
        <dbReference type="SAM" id="MobiDB-lite"/>
    </source>
</evidence>
<reference evidence="3 4" key="1">
    <citation type="submission" date="2014-02" db="EMBL/GenBank/DDBJ databases">
        <title>Expanding our view of genomic diversity in Candidatus Accumulibacter clades.</title>
        <authorList>
            <person name="Skennerton C.T."/>
            <person name="Barr J.J."/>
            <person name="Slater F.R."/>
            <person name="Bond P.L."/>
            <person name="Tyson G.W."/>
        </authorList>
    </citation>
    <scope>NUCLEOTIDE SEQUENCE [LARGE SCALE GENOMIC DNA]</scope>
    <source>
        <strain evidence="4">BA-92</strain>
    </source>
</reference>
<organism evidence="3 4">
    <name type="scientific">Candidatus Accumulibacter appositus</name>
    <dbReference type="NCBI Taxonomy" id="1454003"/>
    <lineage>
        <taxon>Bacteria</taxon>
        <taxon>Pseudomonadati</taxon>
        <taxon>Pseudomonadota</taxon>
        <taxon>Betaproteobacteria</taxon>
        <taxon>Candidatus Accumulibacter</taxon>
    </lineage>
</organism>
<name>A0A011N6J1_9PROT</name>
<evidence type="ECO:0000256" key="2">
    <source>
        <dbReference type="SAM" id="SignalP"/>
    </source>
</evidence>
<feature type="chain" id="PRO_5001461039" evidence="2">
    <location>
        <begin position="27"/>
        <end position="131"/>
    </location>
</feature>